<proteinExistence type="inferred from homology"/>
<name>A0ABN1VRA4_9ACTN</name>
<keyword evidence="6" id="KW-1185">Reference proteome</keyword>
<dbReference type="SUPFAM" id="SSF46785">
    <property type="entry name" value="Winged helix' DNA-binding domain"/>
    <property type="match status" value="1"/>
</dbReference>
<evidence type="ECO:0000256" key="2">
    <source>
        <dbReference type="ARBA" id="ARBA00023015"/>
    </source>
</evidence>
<organism evidence="5 6">
    <name type="scientific">Kitasatospora nipponensis</name>
    <dbReference type="NCBI Taxonomy" id="258049"/>
    <lineage>
        <taxon>Bacteria</taxon>
        <taxon>Bacillati</taxon>
        <taxon>Actinomycetota</taxon>
        <taxon>Actinomycetes</taxon>
        <taxon>Kitasatosporales</taxon>
        <taxon>Streptomycetaceae</taxon>
        <taxon>Kitasatospora</taxon>
    </lineage>
</organism>
<dbReference type="Gene3D" id="1.10.10.10">
    <property type="entry name" value="Winged helix-like DNA-binding domain superfamily/Winged helix DNA-binding domain"/>
    <property type="match status" value="1"/>
</dbReference>
<evidence type="ECO:0000256" key="4">
    <source>
        <dbReference type="ARBA" id="ARBA00023163"/>
    </source>
</evidence>
<reference evidence="5 6" key="1">
    <citation type="journal article" date="2019" name="Int. J. Syst. Evol. Microbiol.">
        <title>The Global Catalogue of Microorganisms (GCM) 10K type strain sequencing project: providing services to taxonomists for standard genome sequencing and annotation.</title>
        <authorList>
            <consortium name="The Broad Institute Genomics Platform"/>
            <consortium name="The Broad Institute Genome Sequencing Center for Infectious Disease"/>
            <person name="Wu L."/>
            <person name="Ma J."/>
        </authorList>
    </citation>
    <scope>NUCLEOTIDE SEQUENCE [LARGE SCALE GENOMIC DNA]</scope>
    <source>
        <strain evidence="5 6">JCM 13004</strain>
    </source>
</reference>
<dbReference type="InterPro" id="IPR036390">
    <property type="entry name" value="WH_DNA-bd_sf"/>
</dbReference>
<comment type="caution">
    <text evidence="5">The sequence shown here is derived from an EMBL/GenBank/DDBJ whole genome shotgun (WGS) entry which is preliminary data.</text>
</comment>
<protein>
    <recommendedName>
        <fullName evidence="7">Transcriptional regulator</fullName>
    </recommendedName>
</protein>
<keyword evidence="2" id="KW-0805">Transcription regulation</keyword>
<evidence type="ECO:0000313" key="5">
    <source>
        <dbReference type="EMBL" id="GAA1219294.1"/>
    </source>
</evidence>
<sequence>MDEGVPVALVNAPAAWVLPADGSALWWRTERSVVVRGFGQLEAEIMERLWDWGRPATVREVVDDLNLTRPVAYTTVNTVADVLFQKGWLRRYKAGRAWIYEPVCSREAYTASLMREVLAESSDQQAALMLFVEGMDEGQARVLRELLERDTGRHA</sequence>
<dbReference type="Gene3D" id="6.10.140.850">
    <property type="match status" value="1"/>
</dbReference>
<evidence type="ECO:0008006" key="7">
    <source>
        <dbReference type="Google" id="ProtNLM"/>
    </source>
</evidence>
<dbReference type="InterPro" id="IPR005650">
    <property type="entry name" value="BlaI_family"/>
</dbReference>
<dbReference type="InterPro" id="IPR036388">
    <property type="entry name" value="WH-like_DNA-bd_sf"/>
</dbReference>
<evidence type="ECO:0000256" key="3">
    <source>
        <dbReference type="ARBA" id="ARBA00023125"/>
    </source>
</evidence>
<dbReference type="Pfam" id="PF03965">
    <property type="entry name" value="Penicillinase_R"/>
    <property type="match status" value="1"/>
</dbReference>
<evidence type="ECO:0000256" key="1">
    <source>
        <dbReference type="ARBA" id="ARBA00011046"/>
    </source>
</evidence>
<comment type="similarity">
    <text evidence="1">Belongs to the BlaI transcriptional regulatory family.</text>
</comment>
<dbReference type="Proteomes" id="UP001500037">
    <property type="component" value="Unassembled WGS sequence"/>
</dbReference>
<evidence type="ECO:0000313" key="6">
    <source>
        <dbReference type="Proteomes" id="UP001500037"/>
    </source>
</evidence>
<accession>A0ABN1VRA4</accession>
<keyword evidence="4" id="KW-0804">Transcription</keyword>
<gene>
    <name evidence="5" type="ORF">GCM10009665_06720</name>
</gene>
<keyword evidence="3" id="KW-0238">DNA-binding</keyword>
<dbReference type="EMBL" id="BAAALF010000006">
    <property type="protein sequence ID" value="GAA1219294.1"/>
    <property type="molecule type" value="Genomic_DNA"/>
</dbReference>